<dbReference type="Pfam" id="PF00249">
    <property type="entry name" value="Myb_DNA-binding"/>
    <property type="match status" value="2"/>
</dbReference>
<dbReference type="InterPro" id="IPR017930">
    <property type="entry name" value="Myb_dom"/>
</dbReference>
<organism evidence="10 11">
    <name type="scientific">Parasponia andersonii</name>
    <name type="common">Sponia andersonii</name>
    <dbReference type="NCBI Taxonomy" id="3476"/>
    <lineage>
        <taxon>Eukaryota</taxon>
        <taxon>Viridiplantae</taxon>
        <taxon>Streptophyta</taxon>
        <taxon>Embryophyta</taxon>
        <taxon>Tracheophyta</taxon>
        <taxon>Spermatophyta</taxon>
        <taxon>Magnoliopsida</taxon>
        <taxon>eudicotyledons</taxon>
        <taxon>Gunneridae</taxon>
        <taxon>Pentapetalae</taxon>
        <taxon>rosids</taxon>
        <taxon>fabids</taxon>
        <taxon>Rosales</taxon>
        <taxon>Cannabaceae</taxon>
        <taxon>Parasponia</taxon>
    </lineage>
</organism>
<evidence type="ECO:0000256" key="4">
    <source>
        <dbReference type="ARBA" id="ARBA00023125"/>
    </source>
</evidence>
<dbReference type="PROSITE" id="PS50090">
    <property type="entry name" value="MYB_LIKE"/>
    <property type="match status" value="2"/>
</dbReference>
<evidence type="ECO:0000256" key="1">
    <source>
        <dbReference type="ARBA" id="ARBA00004123"/>
    </source>
</evidence>
<dbReference type="GO" id="GO:0005634">
    <property type="term" value="C:nucleus"/>
    <property type="evidence" value="ECO:0007669"/>
    <property type="project" value="UniProtKB-SubCell"/>
</dbReference>
<evidence type="ECO:0000256" key="2">
    <source>
        <dbReference type="ARBA" id="ARBA00022737"/>
    </source>
</evidence>
<dbReference type="InterPro" id="IPR015495">
    <property type="entry name" value="Myb_TF_plants"/>
</dbReference>
<protein>
    <submittedName>
        <fullName evidence="10">MYB transcription factor</fullName>
    </submittedName>
</protein>
<dbReference type="SMART" id="SM00717">
    <property type="entry name" value="SANT"/>
    <property type="match status" value="2"/>
</dbReference>
<dbReference type="SUPFAM" id="SSF46689">
    <property type="entry name" value="Homeodomain-like"/>
    <property type="match status" value="1"/>
</dbReference>
<name>A0A2P5DJY4_PARAD</name>
<evidence type="ECO:0000313" key="10">
    <source>
        <dbReference type="EMBL" id="PON73588.1"/>
    </source>
</evidence>
<reference evidence="11" key="1">
    <citation type="submission" date="2016-06" db="EMBL/GenBank/DDBJ databases">
        <title>Parallel loss of symbiosis genes in relatives of nitrogen-fixing non-legume Parasponia.</title>
        <authorList>
            <person name="Van Velzen R."/>
            <person name="Holmer R."/>
            <person name="Bu F."/>
            <person name="Rutten L."/>
            <person name="Van Zeijl A."/>
            <person name="Liu W."/>
            <person name="Santuari L."/>
            <person name="Cao Q."/>
            <person name="Sharma T."/>
            <person name="Shen D."/>
            <person name="Roswanjaya Y."/>
            <person name="Wardhani T."/>
            <person name="Kalhor M.S."/>
            <person name="Jansen J."/>
            <person name="Van den Hoogen J."/>
            <person name="Gungor B."/>
            <person name="Hartog M."/>
            <person name="Hontelez J."/>
            <person name="Verver J."/>
            <person name="Yang W.-C."/>
            <person name="Schijlen E."/>
            <person name="Repin R."/>
            <person name="Schilthuizen M."/>
            <person name="Schranz E."/>
            <person name="Heidstra R."/>
            <person name="Miyata K."/>
            <person name="Fedorova E."/>
            <person name="Kohlen W."/>
            <person name="Bisseling T."/>
            <person name="Smit S."/>
            <person name="Geurts R."/>
        </authorList>
    </citation>
    <scope>NUCLEOTIDE SEQUENCE [LARGE SCALE GENOMIC DNA]</scope>
    <source>
        <strain evidence="11">cv. WU1-14</strain>
    </source>
</reference>
<evidence type="ECO:0000256" key="3">
    <source>
        <dbReference type="ARBA" id="ARBA00023015"/>
    </source>
</evidence>
<feature type="domain" description="Myb-like" evidence="8">
    <location>
        <begin position="9"/>
        <end position="61"/>
    </location>
</feature>
<dbReference type="OrthoDB" id="2143914at2759"/>
<feature type="domain" description="HTH myb-type" evidence="9">
    <location>
        <begin position="62"/>
        <end position="116"/>
    </location>
</feature>
<dbReference type="AlphaFoldDB" id="A0A2P5DJY4"/>
<dbReference type="FunFam" id="1.10.10.60:FF:000394">
    <property type="entry name" value="MYB transcription factor"/>
    <property type="match status" value="1"/>
</dbReference>
<evidence type="ECO:0000256" key="5">
    <source>
        <dbReference type="ARBA" id="ARBA00023163"/>
    </source>
</evidence>
<dbReference type="Gene3D" id="1.10.10.60">
    <property type="entry name" value="Homeodomain-like"/>
    <property type="match status" value="2"/>
</dbReference>
<comment type="subcellular location">
    <subcellularLocation>
        <location evidence="1">Nucleus</location>
    </subcellularLocation>
</comment>
<dbReference type="FunFam" id="1.10.10.60:FF:000121">
    <property type="entry name" value="Myb transcription factor"/>
    <property type="match status" value="1"/>
</dbReference>
<accession>A0A2P5DJY4</accession>
<dbReference type="EMBL" id="JXTB01000033">
    <property type="protein sequence ID" value="PON73588.1"/>
    <property type="molecule type" value="Genomic_DNA"/>
</dbReference>
<dbReference type="CDD" id="cd00167">
    <property type="entry name" value="SANT"/>
    <property type="match status" value="2"/>
</dbReference>
<keyword evidence="6" id="KW-0539">Nucleus</keyword>
<dbReference type="GO" id="GO:0000976">
    <property type="term" value="F:transcription cis-regulatory region binding"/>
    <property type="evidence" value="ECO:0007669"/>
    <property type="project" value="UniProtKB-ARBA"/>
</dbReference>
<evidence type="ECO:0000256" key="6">
    <source>
        <dbReference type="ARBA" id="ARBA00023242"/>
    </source>
</evidence>
<dbReference type="Proteomes" id="UP000237105">
    <property type="component" value="Unassembled WGS sequence"/>
</dbReference>
<dbReference type="PANTHER" id="PTHR47999:SF9">
    <property type="entry name" value="TRANSCRIPTION REPRESSOR MYB5-LIKE"/>
    <property type="match status" value="1"/>
</dbReference>
<dbReference type="PROSITE" id="PS51294">
    <property type="entry name" value="HTH_MYB"/>
    <property type="match status" value="2"/>
</dbReference>
<comment type="caution">
    <text evidence="10">The sequence shown here is derived from an EMBL/GenBank/DDBJ whole genome shotgun (WGS) entry which is preliminary data.</text>
</comment>
<evidence type="ECO:0000259" key="9">
    <source>
        <dbReference type="PROSITE" id="PS51294"/>
    </source>
</evidence>
<dbReference type="InterPro" id="IPR009057">
    <property type="entry name" value="Homeodomain-like_sf"/>
</dbReference>
<evidence type="ECO:0000259" key="8">
    <source>
        <dbReference type="PROSITE" id="PS50090"/>
    </source>
</evidence>
<feature type="domain" description="HTH myb-type" evidence="9">
    <location>
        <begin position="12"/>
        <end position="61"/>
    </location>
</feature>
<keyword evidence="5" id="KW-0804">Transcription</keyword>
<keyword evidence="3" id="KW-0805">Transcription regulation</keyword>
<dbReference type="InterPro" id="IPR001005">
    <property type="entry name" value="SANT/Myb"/>
</dbReference>
<evidence type="ECO:0000256" key="7">
    <source>
        <dbReference type="SAM" id="MobiDB-lite"/>
    </source>
</evidence>
<proteinExistence type="predicted"/>
<feature type="region of interest" description="Disordered" evidence="7">
    <location>
        <begin position="119"/>
        <end position="166"/>
    </location>
</feature>
<evidence type="ECO:0000313" key="11">
    <source>
        <dbReference type="Proteomes" id="UP000237105"/>
    </source>
</evidence>
<keyword evidence="4" id="KW-0238">DNA-binding</keyword>
<gene>
    <name evidence="10" type="primary">PanMYB40</name>
    <name evidence="10" type="ORF">PanWU01x14_057700</name>
</gene>
<sequence>MGRTPCCSQVGLRRGPWTPREDSLLVNYIQHHGEGHWRSLPKKAGLLRCGKSCRLRWMNYLRPDIKRGNITPDEDDLIIRLHSLLGNRWSLIAGRLPGRTDNEIKNYWNSHLSKRLKNDTTTTTTTTDDKRHTNSHGRNPKGTSKSSEKSTKKPSTEKNNRDGANCEQEVIAKAKIYLPKPIRVGQFSSIKNDGFDAGSNSMPSFLDNVHGQDCTEVLNLDHVFKPGVDQDGNGGGGDPLLCVKDHDFANNIIDRRCESISCDDFSQQKDDMLDKIYEEYQRLLEVENLLQI</sequence>
<feature type="compositionally biased region" description="Basic and acidic residues" evidence="7">
    <location>
        <begin position="146"/>
        <end position="161"/>
    </location>
</feature>
<dbReference type="PANTHER" id="PTHR47999">
    <property type="entry name" value="TRANSCRIPTION FACTOR MYB8-RELATED-RELATED"/>
    <property type="match status" value="1"/>
</dbReference>
<feature type="domain" description="Myb-like" evidence="8">
    <location>
        <begin position="62"/>
        <end position="112"/>
    </location>
</feature>
<keyword evidence="2" id="KW-0677">Repeat</keyword>
<keyword evidence="11" id="KW-1185">Reference proteome</keyword>